<sequence>MTTPSNDADFDALIDLLGFDDDDSVRGYEKGNLFRTDPLTHETSGAEVRAHRGASIVHSCHHSILVIRSSWTIFTTLLPQMFLNWITDRPPYLRAAMRKQNSLAYLAQSQQSYKCLLSPHWRPRSAQSALRMIFPLWVLNLVSLTTKSNCCLYLRSFCPLNLLALIKLGLRSFPELFCQMMGPLCPILTPFLLLLPHQWRRLSSILSSRTKTLDLV</sequence>
<keyword evidence="2" id="KW-1185">Reference proteome</keyword>
<dbReference type="Proteomes" id="UP000886523">
    <property type="component" value="Unassembled WGS sequence"/>
</dbReference>
<gene>
    <name evidence="1" type="ORF">BS47DRAFT_557491</name>
</gene>
<protein>
    <submittedName>
        <fullName evidence="1">Uncharacterized protein</fullName>
    </submittedName>
</protein>
<name>A0A9P6DXD1_9AGAM</name>
<evidence type="ECO:0000313" key="2">
    <source>
        <dbReference type="Proteomes" id="UP000886523"/>
    </source>
</evidence>
<comment type="caution">
    <text evidence="1">The sequence shown here is derived from an EMBL/GenBank/DDBJ whole genome shotgun (WGS) entry which is preliminary data.</text>
</comment>
<reference evidence="1" key="1">
    <citation type="journal article" date="2020" name="Nat. Commun.">
        <title>Large-scale genome sequencing of mycorrhizal fungi provides insights into the early evolution of symbiotic traits.</title>
        <authorList>
            <person name="Miyauchi S."/>
            <person name="Kiss E."/>
            <person name="Kuo A."/>
            <person name="Drula E."/>
            <person name="Kohler A."/>
            <person name="Sanchez-Garcia M."/>
            <person name="Morin E."/>
            <person name="Andreopoulos B."/>
            <person name="Barry K.W."/>
            <person name="Bonito G."/>
            <person name="Buee M."/>
            <person name="Carver A."/>
            <person name="Chen C."/>
            <person name="Cichocki N."/>
            <person name="Clum A."/>
            <person name="Culley D."/>
            <person name="Crous P.W."/>
            <person name="Fauchery L."/>
            <person name="Girlanda M."/>
            <person name="Hayes R.D."/>
            <person name="Keri Z."/>
            <person name="LaButti K."/>
            <person name="Lipzen A."/>
            <person name="Lombard V."/>
            <person name="Magnuson J."/>
            <person name="Maillard F."/>
            <person name="Murat C."/>
            <person name="Nolan M."/>
            <person name="Ohm R.A."/>
            <person name="Pangilinan J."/>
            <person name="Pereira M.F."/>
            <person name="Perotto S."/>
            <person name="Peter M."/>
            <person name="Pfister S."/>
            <person name="Riley R."/>
            <person name="Sitrit Y."/>
            <person name="Stielow J.B."/>
            <person name="Szollosi G."/>
            <person name="Zifcakova L."/>
            <person name="Stursova M."/>
            <person name="Spatafora J.W."/>
            <person name="Tedersoo L."/>
            <person name="Vaario L.M."/>
            <person name="Yamada A."/>
            <person name="Yan M."/>
            <person name="Wang P."/>
            <person name="Xu J."/>
            <person name="Bruns T."/>
            <person name="Baldrian P."/>
            <person name="Vilgalys R."/>
            <person name="Dunand C."/>
            <person name="Henrissat B."/>
            <person name="Grigoriev I.V."/>
            <person name="Hibbett D."/>
            <person name="Nagy L.G."/>
            <person name="Martin F.M."/>
        </authorList>
    </citation>
    <scope>NUCLEOTIDE SEQUENCE</scope>
    <source>
        <strain evidence="1">UP504</strain>
    </source>
</reference>
<dbReference type="EMBL" id="MU128933">
    <property type="protein sequence ID" value="KAF9517312.1"/>
    <property type="molecule type" value="Genomic_DNA"/>
</dbReference>
<evidence type="ECO:0000313" key="1">
    <source>
        <dbReference type="EMBL" id="KAF9517312.1"/>
    </source>
</evidence>
<accession>A0A9P6DXD1</accession>
<organism evidence="1 2">
    <name type="scientific">Hydnum rufescens UP504</name>
    <dbReference type="NCBI Taxonomy" id="1448309"/>
    <lineage>
        <taxon>Eukaryota</taxon>
        <taxon>Fungi</taxon>
        <taxon>Dikarya</taxon>
        <taxon>Basidiomycota</taxon>
        <taxon>Agaricomycotina</taxon>
        <taxon>Agaricomycetes</taxon>
        <taxon>Cantharellales</taxon>
        <taxon>Hydnaceae</taxon>
        <taxon>Hydnum</taxon>
    </lineage>
</organism>
<proteinExistence type="predicted"/>
<dbReference type="AlphaFoldDB" id="A0A9P6DXD1"/>